<organism evidence="2 3">
    <name type="scientific">Marinibaculum pumilum</name>
    <dbReference type="NCBI Taxonomy" id="1766165"/>
    <lineage>
        <taxon>Bacteria</taxon>
        <taxon>Pseudomonadati</taxon>
        <taxon>Pseudomonadota</taxon>
        <taxon>Alphaproteobacteria</taxon>
        <taxon>Rhodospirillales</taxon>
        <taxon>Rhodospirillaceae</taxon>
        <taxon>Marinibaculum</taxon>
    </lineage>
</organism>
<feature type="transmembrane region" description="Helical" evidence="1">
    <location>
        <begin position="251"/>
        <end position="270"/>
    </location>
</feature>
<feature type="transmembrane region" description="Helical" evidence="1">
    <location>
        <begin position="62"/>
        <end position="85"/>
    </location>
</feature>
<feature type="transmembrane region" description="Helical" evidence="1">
    <location>
        <begin position="410"/>
        <end position="430"/>
    </location>
</feature>
<feature type="transmembrane region" description="Helical" evidence="1">
    <location>
        <begin position="380"/>
        <end position="403"/>
    </location>
</feature>
<comment type="caution">
    <text evidence="2">The sequence shown here is derived from an EMBL/GenBank/DDBJ whole genome shotgun (WGS) entry which is preliminary data.</text>
</comment>
<feature type="transmembrane region" description="Helical" evidence="1">
    <location>
        <begin position="212"/>
        <end position="230"/>
    </location>
</feature>
<reference evidence="3" key="1">
    <citation type="journal article" date="2019" name="Int. J. Syst. Evol. Microbiol.">
        <title>The Global Catalogue of Microorganisms (GCM) 10K type strain sequencing project: providing services to taxonomists for standard genome sequencing and annotation.</title>
        <authorList>
            <consortium name="The Broad Institute Genomics Platform"/>
            <consortium name="The Broad Institute Genome Sequencing Center for Infectious Disease"/>
            <person name="Wu L."/>
            <person name="Ma J."/>
        </authorList>
    </citation>
    <scope>NUCLEOTIDE SEQUENCE [LARGE SCALE GENOMIC DNA]</scope>
    <source>
        <strain evidence="3">KCTC 42964</strain>
    </source>
</reference>
<evidence type="ECO:0000256" key="1">
    <source>
        <dbReference type="SAM" id="Phobius"/>
    </source>
</evidence>
<keyword evidence="1" id="KW-1133">Transmembrane helix</keyword>
<feature type="transmembrane region" description="Helical" evidence="1">
    <location>
        <begin position="276"/>
        <end position="294"/>
    </location>
</feature>
<keyword evidence="1" id="KW-0812">Transmembrane</keyword>
<evidence type="ECO:0000313" key="2">
    <source>
        <dbReference type="EMBL" id="MFC3227187.1"/>
    </source>
</evidence>
<accession>A0ABV7KY03</accession>
<dbReference type="RefSeq" id="WP_379899348.1">
    <property type="nucleotide sequence ID" value="NZ_JBHRTR010000020.1"/>
</dbReference>
<feature type="transmembrane region" description="Helical" evidence="1">
    <location>
        <begin position="182"/>
        <end position="206"/>
    </location>
</feature>
<feature type="transmembrane region" description="Helical" evidence="1">
    <location>
        <begin position="450"/>
        <end position="470"/>
    </location>
</feature>
<keyword evidence="3" id="KW-1185">Reference proteome</keyword>
<keyword evidence="1" id="KW-0472">Membrane</keyword>
<evidence type="ECO:0008006" key="4">
    <source>
        <dbReference type="Google" id="ProtNLM"/>
    </source>
</evidence>
<sequence length="828" mass="90665">MHTFWPRLSMQWSHAMPRIRRLSGPDLRRARHILRDGTSQKLPLRRGPGTVSSKPDRSACRFHYYGAYLLGYLLFLAGLVFTWQIDAPNLTFDQRDQRLALWLAQLFLDWGGPLDVTVPNPFQGMVSVAIPVNPFWTPPLLPAVLMGDTDWSRTLVMVVNSVEVSATTFALLRCLRFRALHCLLSVFLLHFLLFPPFTFSFALHGWLQTGPYYGHTLALGNLLLLTVVLLGRLPQWPLPGIIRTGPLARHLTAWAALTLLALFLVLANLISVPFYAAGMLAGFAGLCAVLFCAAEGWRGRLAQLAAGLAVALALVLLGTAEFYETSKQISARFVDGGTGGLLALLNPPAQWSFDTEALTAFFCGHGIACSFGSFPVQPRVVLLASLWFQIAVAAGIGLAIWRWRGAARRFALWFGLYWAALAAFFVLRAFNVIGAFPLAPLYLYYPLHPFWAAFSLYAAWALAGAAWSQVAPRLHDRFRSNRFGSSRLEAAMRWPIGAPGRLPLTAGLAAAVATFAYGASLEPSHVWTPPPTPIVNYLTAEIALRPGDSFRGSVASILVQPEGPLRRVLGPAPDARVESGRIERYLNYLEKTTGSGHALLDLWWYGIPTFEEYGQAVTRQMGVIETLLTDGRYVEKIHFLMADIPDLPLLQALGVRFVISDLDPGGGATARTAIPLPEGGALTLYELPAPNLGGFSPTRITGGLSGPEILAALRAQPGRFDKHAYADGIDDRGLRPARGADMIFVPGGVRIRASSTGRSALLLPLQFSHCLQPQDRPPDVQLARANIAQTLLAFDRQVDIVLRWDFGLLGNAGCRARDVRDLMELGLL</sequence>
<protein>
    <recommendedName>
        <fullName evidence="4">DUF2723 domain-containing protein</fullName>
    </recommendedName>
</protein>
<name>A0ABV7KY03_9PROT</name>
<dbReference type="EMBL" id="JBHRTR010000020">
    <property type="protein sequence ID" value="MFC3227187.1"/>
    <property type="molecule type" value="Genomic_DNA"/>
</dbReference>
<evidence type="ECO:0000313" key="3">
    <source>
        <dbReference type="Proteomes" id="UP001595528"/>
    </source>
</evidence>
<feature type="transmembrane region" description="Helical" evidence="1">
    <location>
        <begin position="301"/>
        <end position="320"/>
    </location>
</feature>
<gene>
    <name evidence="2" type="ORF">ACFOGJ_08105</name>
</gene>
<feature type="transmembrane region" description="Helical" evidence="1">
    <location>
        <begin position="155"/>
        <end position="175"/>
    </location>
</feature>
<proteinExistence type="predicted"/>
<dbReference type="Proteomes" id="UP001595528">
    <property type="component" value="Unassembled WGS sequence"/>
</dbReference>